<dbReference type="OrthoDB" id="8775251at2"/>
<proteinExistence type="predicted"/>
<name>A0A1I4YZ14_9GAMM</name>
<dbReference type="Proteomes" id="UP000198968">
    <property type="component" value="Unassembled WGS sequence"/>
</dbReference>
<reference evidence="2" key="1">
    <citation type="submission" date="2016-10" db="EMBL/GenBank/DDBJ databases">
        <authorList>
            <person name="Varghese N."/>
            <person name="Submissions S."/>
        </authorList>
    </citation>
    <scope>NUCLEOTIDE SEQUENCE [LARGE SCALE GENOMIC DNA]</scope>
    <source>
        <strain evidence="2">OV426</strain>
    </source>
</reference>
<dbReference type="RefSeq" id="WP_090961986.1">
    <property type="nucleotide sequence ID" value="NZ_FOVG01000001.1"/>
</dbReference>
<protein>
    <recommendedName>
        <fullName evidence="3">DUF1795 domain-containing protein</fullName>
    </recommendedName>
</protein>
<dbReference type="InterPro" id="IPR014894">
    <property type="entry name" value="DcrB/EagT6"/>
</dbReference>
<keyword evidence="2" id="KW-1185">Reference proteome</keyword>
<dbReference type="AlphaFoldDB" id="A0A1I4YZ14"/>
<evidence type="ECO:0000313" key="2">
    <source>
        <dbReference type="Proteomes" id="UP000198968"/>
    </source>
</evidence>
<sequence length="146" mass="16643">MNYQFNEGAFALFPAAWQDTTMNILRDEASGLAWVVSRGVIAEGSDAEKEFQRQWDTLRSQMGHIQQSEFVRVMAGVDNTLQAIEVETLFDRNGQTVWQKQLATQVPDSNIFMIFTLSAMRPFNEEDGQCWSAFKQSLTLNNPRKA</sequence>
<dbReference type="Gene3D" id="3.40.1000.10">
    <property type="entry name" value="Mog1/PsbP, alpha/beta/alpha sandwich"/>
    <property type="match status" value="1"/>
</dbReference>
<dbReference type="EMBL" id="FOVG01000001">
    <property type="protein sequence ID" value="SFN43218.1"/>
    <property type="molecule type" value="Genomic_DNA"/>
</dbReference>
<organism evidence="1 2">
    <name type="scientific">Candidatus Pantoea varia</name>
    <dbReference type="NCBI Taxonomy" id="1881036"/>
    <lineage>
        <taxon>Bacteria</taxon>
        <taxon>Pseudomonadati</taxon>
        <taxon>Pseudomonadota</taxon>
        <taxon>Gammaproteobacteria</taxon>
        <taxon>Enterobacterales</taxon>
        <taxon>Erwiniaceae</taxon>
        <taxon>Pantoea</taxon>
    </lineage>
</organism>
<evidence type="ECO:0008006" key="3">
    <source>
        <dbReference type="Google" id="ProtNLM"/>
    </source>
</evidence>
<accession>A0A1I4YZ14</accession>
<dbReference type="InterPro" id="IPR016123">
    <property type="entry name" value="Mog1/PsbP_a/b/a-sand"/>
</dbReference>
<evidence type="ECO:0000313" key="1">
    <source>
        <dbReference type="EMBL" id="SFN43218.1"/>
    </source>
</evidence>
<dbReference type="SUPFAM" id="SSF55724">
    <property type="entry name" value="Mog1p/PsbP-like"/>
    <property type="match status" value="1"/>
</dbReference>
<dbReference type="Pfam" id="PF08786">
    <property type="entry name" value="DcrB"/>
    <property type="match status" value="1"/>
</dbReference>
<gene>
    <name evidence="1" type="ORF">SAMN05428971_1412</name>
</gene>